<name>A0A1T4LDA2_9FIRM</name>
<evidence type="ECO:0000313" key="2">
    <source>
        <dbReference type="Proteomes" id="UP000190625"/>
    </source>
</evidence>
<keyword evidence="2" id="KW-1185">Reference proteome</keyword>
<dbReference type="AlphaFoldDB" id="A0A1T4LDA2"/>
<proteinExistence type="predicted"/>
<dbReference type="GO" id="GO:0003677">
    <property type="term" value="F:DNA binding"/>
    <property type="evidence" value="ECO:0007669"/>
    <property type="project" value="InterPro"/>
</dbReference>
<dbReference type="OrthoDB" id="9794313at2"/>
<evidence type="ECO:0000313" key="1">
    <source>
        <dbReference type="EMBL" id="SJZ52626.1"/>
    </source>
</evidence>
<accession>A0A1T4LDA2</accession>
<dbReference type="RefSeq" id="WP_159442896.1">
    <property type="nucleotide sequence ID" value="NZ_FUWM01000008.1"/>
</dbReference>
<dbReference type="STRING" id="142842.SAMN02745118_01088"/>
<dbReference type="Proteomes" id="UP000190625">
    <property type="component" value="Unassembled WGS sequence"/>
</dbReference>
<dbReference type="GO" id="GO:0003905">
    <property type="term" value="F:alkylbase DNA N-glycosylase activity"/>
    <property type="evidence" value="ECO:0007669"/>
    <property type="project" value="InterPro"/>
</dbReference>
<sequence>MRLSLDFYQKDTITLTKDLLGKYLVRNIDGEEVIAKKEIILSLKDKM</sequence>
<dbReference type="InterPro" id="IPR036995">
    <property type="entry name" value="MPG_sf"/>
</dbReference>
<dbReference type="Gene3D" id="3.10.300.10">
    <property type="entry name" value="Methylpurine-DNA glycosylase (MPG)"/>
    <property type="match status" value="1"/>
</dbReference>
<protein>
    <submittedName>
        <fullName evidence="1">DNA-3-methyladenine glycosylase</fullName>
    </submittedName>
</protein>
<reference evidence="2" key="1">
    <citation type="submission" date="2017-02" db="EMBL/GenBank/DDBJ databases">
        <authorList>
            <person name="Varghese N."/>
            <person name="Submissions S."/>
        </authorList>
    </citation>
    <scope>NUCLEOTIDE SEQUENCE [LARGE SCALE GENOMIC DNA]</scope>
    <source>
        <strain evidence="2">ATCC BAA-73</strain>
    </source>
</reference>
<dbReference type="EMBL" id="FUWM01000008">
    <property type="protein sequence ID" value="SJZ52626.1"/>
    <property type="molecule type" value="Genomic_DNA"/>
</dbReference>
<gene>
    <name evidence="1" type="ORF">SAMN02745118_01088</name>
</gene>
<dbReference type="GO" id="GO:0006284">
    <property type="term" value="P:base-excision repair"/>
    <property type="evidence" value="ECO:0007669"/>
    <property type="project" value="InterPro"/>
</dbReference>
<organism evidence="1 2">
    <name type="scientific">Selenihalanaerobacter shriftii</name>
    <dbReference type="NCBI Taxonomy" id="142842"/>
    <lineage>
        <taxon>Bacteria</taxon>
        <taxon>Bacillati</taxon>
        <taxon>Bacillota</taxon>
        <taxon>Clostridia</taxon>
        <taxon>Halanaerobiales</taxon>
        <taxon>Halobacteroidaceae</taxon>
        <taxon>Selenihalanaerobacter</taxon>
    </lineage>
</organism>